<keyword evidence="3" id="KW-0597">Phosphoprotein</keyword>
<dbReference type="InterPro" id="IPR013655">
    <property type="entry name" value="PAS_fold_3"/>
</dbReference>
<evidence type="ECO:0000256" key="3">
    <source>
        <dbReference type="ARBA" id="ARBA00022553"/>
    </source>
</evidence>
<gene>
    <name evidence="7" type="ORF">ACFQE0_03765</name>
</gene>
<keyword evidence="8" id="KW-1185">Reference proteome</keyword>
<evidence type="ECO:0000256" key="1">
    <source>
        <dbReference type="ARBA" id="ARBA00000085"/>
    </source>
</evidence>
<dbReference type="InterPro" id="IPR035965">
    <property type="entry name" value="PAS-like_dom_sf"/>
</dbReference>
<evidence type="ECO:0000256" key="2">
    <source>
        <dbReference type="ARBA" id="ARBA00012438"/>
    </source>
</evidence>
<dbReference type="InterPro" id="IPR000014">
    <property type="entry name" value="PAS"/>
</dbReference>
<dbReference type="Proteomes" id="UP001596292">
    <property type="component" value="Unassembled WGS sequence"/>
</dbReference>
<name>A0ABW2BFC0_9HYPH</name>
<dbReference type="InterPro" id="IPR052162">
    <property type="entry name" value="Sensor_kinase/Photoreceptor"/>
</dbReference>
<evidence type="ECO:0000256" key="4">
    <source>
        <dbReference type="ARBA" id="ARBA00022679"/>
    </source>
</evidence>
<dbReference type="RefSeq" id="WP_378967196.1">
    <property type="nucleotide sequence ID" value="NZ_JBHSWN010000001.1"/>
</dbReference>
<sequence length="198" mass="22006">MATVVDGDSLESFDDLRSALDASGVVGTWDWDMVLRCARYDRGAANLLALDPERAGQSLHAEEAMIGIHPDDREWLFEAVKRSRAGRGLFVAEYRVVSQDRGIRWLLSRGRVYYDQRGRPVRSKGVLIDITESREESGGFFAEADTEARTPLDRAAASLLDARKALDEAAGEASNHLRLILDLALFEVGAHLARRARH</sequence>
<dbReference type="SMART" id="SM00086">
    <property type="entry name" value="PAC"/>
    <property type="match status" value="1"/>
</dbReference>
<organism evidence="7 8">
    <name type="scientific">Methylobacterium komagatae</name>
    <dbReference type="NCBI Taxonomy" id="374425"/>
    <lineage>
        <taxon>Bacteria</taxon>
        <taxon>Pseudomonadati</taxon>
        <taxon>Pseudomonadota</taxon>
        <taxon>Alphaproteobacteria</taxon>
        <taxon>Hyphomicrobiales</taxon>
        <taxon>Methylobacteriaceae</taxon>
        <taxon>Methylobacterium</taxon>
    </lineage>
</organism>
<dbReference type="EMBL" id="JBHSWN010000001">
    <property type="protein sequence ID" value="MFC6788817.1"/>
    <property type="molecule type" value="Genomic_DNA"/>
</dbReference>
<evidence type="ECO:0000256" key="5">
    <source>
        <dbReference type="ARBA" id="ARBA00022777"/>
    </source>
</evidence>
<dbReference type="SUPFAM" id="SSF55785">
    <property type="entry name" value="PYP-like sensor domain (PAS domain)"/>
    <property type="match status" value="1"/>
</dbReference>
<comment type="catalytic activity">
    <reaction evidence="1">
        <text>ATP + protein L-histidine = ADP + protein N-phospho-L-histidine.</text>
        <dbReference type="EC" id="2.7.13.3"/>
    </reaction>
</comment>
<accession>A0ABW2BFC0</accession>
<dbReference type="InterPro" id="IPR000700">
    <property type="entry name" value="PAS-assoc_C"/>
</dbReference>
<keyword evidence="4" id="KW-0808">Transferase</keyword>
<dbReference type="PROSITE" id="PS50113">
    <property type="entry name" value="PAC"/>
    <property type="match status" value="1"/>
</dbReference>
<protein>
    <recommendedName>
        <fullName evidence="2">histidine kinase</fullName>
        <ecNumber evidence="2">2.7.13.3</ecNumber>
    </recommendedName>
</protein>
<dbReference type="CDD" id="cd00130">
    <property type="entry name" value="PAS"/>
    <property type="match status" value="1"/>
</dbReference>
<evidence type="ECO:0000313" key="7">
    <source>
        <dbReference type="EMBL" id="MFC6788817.1"/>
    </source>
</evidence>
<reference evidence="8" key="1">
    <citation type="journal article" date="2019" name="Int. J. Syst. Evol. Microbiol.">
        <title>The Global Catalogue of Microorganisms (GCM) 10K type strain sequencing project: providing services to taxonomists for standard genome sequencing and annotation.</title>
        <authorList>
            <consortium name="The Broad Institute Genomics Platform"/>
            <consortium name="The Broad Institute Genome Sequencing Center for Infectious Disease"/>
            <person name="Wu L."/>
            <person name="Ma J."/>
        </authorList>
    </citation>
    <scope>NUCLEOTIDE SEQUENCE [LARGE SCALE GENOMIC DNA]</scope>
    <source>
        <strain evidence="8">CCUG 48316</strain>
    </source>
</reference>
<dbReference type="EC" id="2.7.13.3" evidence="2"/>
<keyword evidence="5" id="KW-0418">Kinase</keyword>
<evidence type="ECO:0000313" key="8">
    <source>
        <dbReference type="Proteomes" id="UP001596292"/>
    </source>
</evidence>
<dbReference type="Gene3D" id="3.30.450.20">
    <property type="entry name" value="PAS domain"/>
    <property type="match status" value="1"/>
</dbReference>
<dbReference type="PANTHER" id="PTHR43304">
    <property type="entry name" value="PHYTOCHROME-LIKE PROTEIN CPH1"/>
    <property type="match status" value="1"/>
</dbReference>
<dbReference type="Pfam" id="PF08447">
    <property type="entry name" value="PAS_3"/>
    <property type="match status" value="1"/>
</dbReference>
<dbReference type="InterPro" id="IPR001610">
    <property type="entry name" value="PAC"/>
</dbReference>
<feature type="domain" description="PAC" evidence="6">
    <location>
        <begin position="90"/>
        <end position="142"/>
    </location>
</feature>
<evidence type="ECO:0000259" key="6">
    <source>
        <dbReference type="PROSITE" id="PS50113"/>
    </source>
</evidence>
<proteinExistence type="predicted"/>
<comment type="caution">
    <text evidence="7">The sequence shown here is derived from an EMBL/GenBank/DDBJ whole genome shotgun (WGS) entry which is preliminary data.</text>
</comment>
<dbReference type="PANTHER" id="PTHR43304:SF1">
    <property type="entry name" value="PAC DOMAIN-CONTAINING PROTEIN"/>
    <property type="match status" value="1"/>
</dbReference>